<gene>
    <name evidence="8" type="ORF">CSSPTR1EN2_LOCUS13205</name>
</gene>
<dbReference type="EMBL" id="OZ019894">
    <property type="protein sequence ID" value="CAK9216056.1"/>
    <property type="molecule type" value="Genomic_DNA"/>
</dbReference>
<evidence type="ECO:0000256" key="1">
    <source>
        <dbReference type="ARBA" id="ARBA00022722"/>
    </source>
</evidence>
<keyword evidence="4 5" id="KW-0694">RNA-binding</keyword>
<dbReference type="Pfam" id="PF00035">
    <property type="entry name" value="dsrm"/>
    <property type="match status" value="1"/>
</dbReference>
<dbReference type="InterPro" id="IPR014720">
    <property type="entry name" value="dsRBD_dom"/>
</dbReference>
<reference evidence="8" key="1">
    <citation type="submission" date="2024-02" db="EMBL/GenBank/DDBJ databases">
        <authorList>
            <consortium name="ELIXIR-Norway"/>
            <consortium name="Elixir Norway"/>
        </authorList>
    </citation>
    <scope>NUCLEOTIDE SEQUENCE</scope>
</reference>
<dbReference type="Proteomes" id="UP001497512">
    <property type="component" value="Chromosome 2"/>
</dbReference>
<dbReference type="PANTHER" id="PTHR11207:SF0">
    <property type="entry name" value="RIBONUCLEASE 3"/>
    <property type="match status" value="1"/>
</dbReference>
<dbReference type="InterPro" id="IPR036389">
    <property type="entry name" value="RNase_III_sf"/>
</dbReference>
<organism evidence="8 9">
    <name type="scientific">Sphagnum troendelagicum</name>
    <dbReference type="NCBI Taxonomy" id="128251"/>
    <lineage>
        <taxon>Eukaryota</taxon>
        <taxon>Viridiplantae</taxon>
        <taxon>Streptophyta</taxon>
        <taxon>Embryophyta</taxon>
        <taxon>Bryophyta</taxon>
        <taxon>Sphagnophytina</taxon>
        <taxon>Sphagnopsida</taxon>
        <taxon>Sphagnales</taxon>
        <taxon>Sphagnaceae</taxon>
        <taxon>Sphagnum</taxon>
    </lineage>
</organism>
<evidence type="ECO:0000259" key="6">
    <source>
        <dbReference type="PROSITE" id="PS50137"/>
    </source>
</evidence>
<dbReference type="Gene3D" id="3.30.160.20">
    <property type="match status" value="1"/>
</dbReference>
<dbReference type="InterPro" id="IPR000999">
    <property type="entry name" value="RNase_III_dom"/>
</dbReference>
<dbReference type="SUPFAM" id="SSF54768">
    <property type="entry name" value="dsRNA-binding domain-like"/>
    <property type="match status" value="1"/>
</dbReference>
<dbReference type="Pfam" id="PF00636">
    <property type="entry name" value="Ribonuclease_3"/>
    <property type="match status" value="1"/>
</dbReference>
<accession>A0ABP0U9P4</accession>
<feature type="domain" description="RNase III" evidence="7">
    <location>
        <begin position="161"/>
        <end position="334"/>
    </location>
</feature>
<feature type="domain" description="DRBM" evidence="6">
    <location>
        <begin position="358"/>
        <end position="428"/>
    </location>
</feature>
<dbReference type="PROSITE" id="PS50137">
    <property type="entry name" value="DS_RBD"/>
    <property type="match status" value="1"/>
</dbReference>
<dbReference type="CDD" id="cd00593">
    <property type="entry name" value="RIBOc"/>
    <property type="match status" value="1"/>
</dbReference>
<keyword evidence="2" id="KW-0255">Endonuclease</keyword>
<dbReference type="PANTHER" id="PTHR11207">
    <property type="entry name" value="RIBONUCLEASE III"/>
    <property type="match status" value="1"/>
</dbReference>
<evidence type="ECO:0000256" key="3">
    <source>
        <dbReference type="ARBA" id="ARBA00022801"/>
    </source>
</evidence>
<dbReference type="SUPFAM" id="SSF69065">
    <property type="entry name" value="RNase III domain-like"/>
    <property type="match status" value="1"/>
</dbReference>
<sequence>MVGCYCNWQCSLRSCPFTYGLHNNNISVSCKFHTSLSFSRTSWSPELITFTEVDVSSKTQRRRQILKAVNGFISSGRERNHDNEFLDPDHKLKVNSSSNMHDFAEDGRDHDARSGGGCGGSFEGLGMPLRPQMHTQEERWWHLPDSIQDVLPLPKRFEFHLEMLSEKLGCRLCSRELLLRILVHKSYYISKMPASIRDRKVIKPLSYFGFSEIKQQANEMEPNNLLTFADAHGEARSQLALIGDTVLNLATSLHLIRQHPFLSTGIITERRSQLVCNHNLAQVWSSLLGLGEMVLCEPLLWTSPKLTSNSFKDQTKAFADTLEAYIGGIYIEKGPDSAMWCVESRLLPLLLLADPIRNPVAALKEQSELTFQVKPEYKLIGVDNKHTAIEAYRIRVYVKGIRMATGIGKSQKLAKRDAAEKALTKWIDLFGAA</sequence>
<name>A0ABP0U9P4_9BRYO</name>
<evidence type="ECO:0000256" key="5">
    <source>
        <dbReference type="PROSITE-ProRule" id="PRU00266"/>
    </source>
</evidence>
<dbReference type="PROSITE" id="PS50142">
    <property type="entry name" value="RNASE_3_2"/>
    <property type="match status" value="1"/>
</dbReference>
<dbReference type="Gene3D" id="1.10.1520.10">
    <property type="entry name" value="Ribonuclease III domain"/>
    <property type="match status" value="1"/>
</dbReference>
<evidence type="ECO:0000313" key="8">
    <source>
        <dbReference type="EMBL" id="CAK9216056.1"/>
    </source>
</evidence>
<evidence type="ECO:0000256" key="2">
    <source>
        <dbReference type="ARBA" id="ARBA00022759"/>
    </source>
</evidence>
<keyword evidence="3" id="KW-0378">Hydrolase</keyword>
<dbReference type="SMART" id="SM00535">
    <property type="entry name" value="RIBOc"/>
    <property type="match status" value="1"/>
</dbReference>
<evidence type="ECO:0000259" key="7">
    <source>
        <dbReference type="PROSITE" id="PS50142"/>
    </source>
</evidence>
<dbReference type="SMART" id="SM00358">
    <property type="entry name" value="DSRM"/>
    <property type="match status" value="1"/>
</dbReference>
<protein>
    <submittedName>
        <fullName evidence="8">Uncharacterized protein</fullName>
    </submittedName>
</protein>
<keyword evidence="1" id="KW-0540">Nuclease</keyword>
<evidence type="ECO:0000256" key="4">
    <source>
        <dbReference type="ARBA" id="ARBA00022884"/>
    </source>
</evidence>
<proteinExistence type="predicted"/>
<evidence type="ECO:0000313" key="9">
    <source>
        <dbReference type="Proteomes" id="UP001497512"/>
    </source>
</evidence>
<keyword evidence="9" id="KW-1185">Reference proteome</keyword>